<keyword evidence="8" id="KW-1185">Reference proteome</keyword>
<organism evidence="7 8">
    <name type="scientific">Eleusine coracana subsp. coracana</name>
    <dbReference type="NCBI Taxonomy" id="191504"/>
    <lineage>
        <taxon>Eukaryota</taxon>
        <taxon>Viridiplantae</taxon>
        <taxon>Streptophyta</taxon>
        <taxon>Embryophyta</taxon>
        <taxon>Tracheophyta</taxon>
        <taxon>Spermatophyta</taxon>
        <taxon>Magnoliopsida</taxon>
        <taxon>Liliopsida</taxon>
        <taxon>Poales</taxon>
        <taxon>Poaceae</taxon>
        <taxon>PACMAD clade</taxon>
        <taxon>Chloridoideae</taxon>
        <taxon>Cynodonteae</taxon>
        <taxon>Eleusininae</taxon>
        <taxon>Eleusine</taxon>
    </lineage>
</organism>
<sequence>MVPLLTPCLSRGATHEGGHIIPASTRVLVNAWAICRDLTSWEAPAEFKPERFLGSGVDVKGHDFELLPSGSGRWMCPDLLLRLRMVQVILVNVLHRFAWRHPDEVASEELSMEKFGLTMPRMVPLEAVAEPLLRDHLYSGP</sequence>
<dbReference type="GO" id="GO:0020037">
    <property type="term" value="F:heme binding"/>
    <property type="evidence" value="ECO:0007669"/>
    <property type="project" value="InterPro"/>
</dbReference>
<dbReference type="Pfam" id="PF00067">
    <property type="entry name" value="p450"/>
    <property type="match status" value="1"/>
</dbReference>
<evidence type="ECO:0000256" key="5">
    <source>
        <dbReference type="ARBA" id="ARBA00023004"/>
    </source>
</evidence>
<dbReference type="GO" id="GO:0005506">
    <property type="term" value="F:iron ion binding"/>
    <property type="evidence" value="ECO:0007669"/>
    <property type="project" value="InterPro"/>
</dbReference>
<dbReference type="InterPro" id="IPR002401">
    <property type="entry name" value="Cyt_P450_E_grp-I"/>
</dbReference>
<dbReference type="EMBL" id="BQKI01000077">
    <property type="protein sequence ID" value="GJN24604.1"/>
    <property type="molecule type" value="Genomic_DNA"/>
</dbReference>
<dbReference type="Gene3D" id="1.10.630.10">
    <property type="entry name" value="Cytochrome P450"/>
    <property type="match status" value="1"/>
</dbReference>
<evidence type="ECO:0000256" key="3">
    <source>
        <dbReference type="ARBA" id="ARBA00022723"/>
    </source>
</evidence>
<evidence type="ECO:0000256" key="2">
    <source>
        <dbReference type="ARBA" id="ARBA00022617"/>
    </source>
</evidence>
<evidence type="ECO:0000313" key="8">
    <source>
        <dbReference type="Proteomes" id="UP001054889"/>
    </source>
</evidence>
<comment type="cofactor">
    <cofactor evidence="6">
        <name>heme</name>
        <dbReference type="ChEBI" id="CHEBI:30413"/>
    </cofactor>
</comment>
<dbReference type="SUPFAM" id="SSF48264">
    <property type="entry name" value="Cytochrome P450"/>
    <property type="match status" value="1"/>
</dbReference>
<evidence type="ECO:0000256" key="6">
    <source>
        <dbReference type="PIRSR" id="PIRSR602401-1"/>
    </source>
</evidence>
<comment type="similarity">
    <text evidence="1">Belongs to the cytochrome P450 family.</text>
</comment>
<dbReference type="GO" id="GO:0044550">
    <property type="term" value="P:secondary metabolite biosynthetic process"/>
    <property type="evidence" value="ECO:0007669"/>
    <property type="project" value="UniProtKB-ARBA"/>
</dbReference>
<dbReference type="GO" id="GO:0016705">
    <property type="term" value="F:oxidoreductase activity, acting on paired donors, with incorporation or reduction of molecular oxygen"/>
    <property type="evidence" value="ECO:0007669"/>
    <property type="project" value="InterPro"/>
</dbReference>
<dbReference type="AlphaFoldDB" id="A0AAV5EQ02"/>
<proteinExistence type="inferred from homology"/>
<reference evidence="7" key="1">
    <citation type="journal article" date="2018" name="DNA Res.">
        <title>Multiple hybrid de novo genome assembly of finger millet, an orphan allotetraploid crop.</title>
        <authorList>
            <person name="Hatakeyama M."/>
            <person name="Aluri S."/>
            <person name="Balachadran M.T."/>
            <person name="Sivarajan S.R."/>
            <person name="Patrignani A."/>
            <person name="Gruter S."/>
            <person name="Poveda L."/>
            <person name="Shimizu-Inatsugi R."/>
            <person name="Baeten J."/>
            <person name="Francoijs K.J."/>
            <person name="Nataraja K.N."/>
            <person name="Reddy Y.A.N."/>
            <person name="Phadnis S."/>
            <person name="Ravikumar R.L."/>
            <person name="Schlapbach R."/>
            <person name="Sreeman S.M."/>
            <person name="Shimizu K.K."/>
        </authorList>
    </citation>
    <scope>NUCLEOTIDE SEQUENCE</scope>
</reference>
<dbReference type="Proteomes" id="UP001054889">
    <property type="component" value="Unassembled WGS sequence"/>
</dbReference>
<feature type="binding site" description="axial binding residue" evidence="6">
    <location>
        <position position="76"/>
    </location>
    <ligand>
        <name>heme</name>
        <dbReference type="ChEBI" id="CHEBI:30413"/>
    </ligand>
    <ligandPart>
        <name>Fe</name>
        <dbReference type="ChEBI" id="CHEBI:18248"/>
    </ligandPart>
</feature>
<comment type="caution">
    <text evidence="7">The sequence shown here is derived from an EMBL/GenBank/DDBJ whole genome shotgun (WGS) entry which is preliminary data.</text>
</comment>
<name>A0AAV5EQ02_ELECO</name>
<evidence type="ECO:0000313" key="7">
    <source>
        <dbReference type="EMBL" id="GJN24604.1"/>
    </source>
</evidence>
<keyword evidence="3 6" id="KW-0479">Metal-binding</keyword>
<dbReference type="InterPro" id="IPR036396">
    <property type="entry name" value="Cyt_P450_sf"/>
</dbReference>
<evidence type="ECO:0000256" key="4">
    <source>
        <dbReference type="ARBA" id="ARBA00023002"/>
    </source>
</evidence>
<reference evidence="7" key="2">
    <citation type="submission" date="2021-12" db="EMBL/GenBank/DDBJ databases">
        <title>Resequencing data analysis of finger millet.</title>
        <authorList>
            <person name="Hatakeyama M."/>
            <person name="Aluri S."/>
            <person name="Balachadran M.T."/>
            <person name="Sivarajan S.R."/>
            <person name="Poveda L."/>
            <person name="Shimizu-Inatsugi R."/>
            <person name="Schlapbach R."/>
            <person name="Sreeman S.M."/>
            <person name="Shimizu K.K."/>
        </authorList>
    </citation>
    <scope>NUCLEOTIDE SEQUENCE</scope>
</reference>
<keyword evidence="4" id="KW-0560">Oxidoreductase</keyword>
<dbReference type="PRINTS" id="PR00463">
    <property type="entry name" value="EP450I"/>
</dbReference>
<accession>A0AAV5EQ02</accession>
<dbReference type="PANTHER" id="PTHR47944">
    <property type="entry name" value="CYTOCHROME P450 98A9"/>
    <property type="match status" value="1"/>
</dbReference>
<gene>
    <name evidence="7" type="primary">gb12355</name>
    <name evidence="7" type="ORF">PR202_gb12355</name>
</gene>
<protein>
    <submittedName>
        <fullName evidence="7">Uncharacterized protein</fullName>
    </submittedName>
</protein>
<keyword evidence="5 6" id="KW-0408">Iron</keyword>
<dbReference type="PANTHER" id="PTHR47944:SF4">
    <property type="entry name" value="OS09G0441700 PROTEIN"/>
    <property type="match status" value="1"/>
</dbReference>
<keyword evidence="2 6" id="KW-0349">Heme</keyword>
<dbReference type="GO" id="GO:0004497">
    <property type="term" value="F:monooxygenase activity"/>
    <property type="evidence" value="ECO:0007669"/>
    <property type="project" value="InterPro"/>
</dbReference>
<dbReference type="InterPro" id="IPR001128">
    <property type="entry name" value="Cyt_P450"/>
</dbReference>
<evidence type="ECO:0000256" key="1">
    <source>
        <dbReference type="ARBA" id="ARBA00010617"/>
    </source>
</evidence>